<accession>A0AAW0EA38</accession>
<protein>
    <recommendedName>
        <fullName evidence="4">Neurotrophin-3</fullName>
    </recommendedName>
</protein>
<reference evidence="2 3" key="1">
    <citation type="submission" date="2024-01" db="EMBL/GenBank/DDBJ databases">
        <title>A draft genome for a cacao thread blight-causing isolate of Paramarasmius palmivorus.</title>
        <authorList>
            <person name="Baruah I.K."/>
            <person name="Bukari Y."/>
            <person name="Amoako-Attah I."/>
            <person name="Meinhardt L.W."/>
            <person name="Bailey B.A."/>
            <person name="Cohen S.P."/>
        </authorList>
    </citation>
    <scope>NUCLEOTIDE SEQUENCE [LARGE SCALE GENOMIC DNA]</scope>
    <source>
        <strain evidence="2 3">GH-12</strain>
    </source>
</reference>
<feature type="compositionally biased region" description="Polar residues" evidence="1">
    <location>
        <begin position="205"/>
        <end position="218"/>
    </location>
</feature>
<evidence type="ECO:0000313" key="3">
    <source>
        <dbReference type="Proteomes" id="UP001383192"/>
    </source>
</evidence>
<gene>
    <name evidence="2" type="ORF">VNI00_000547</name>
</gene>
<evidence type="ECO:0000256" key="1">
    <source>
        <dbReference type="SAM" id="MobiDB-lite"/>
    </source>
</evidence>
<organism evidence="2 3">
    <name type="scientific">Paramarasmius palmivorus</name>
    <dbReference type="NCBI Taxonomy" id="297713"/>
    <lineage>
        <taxon>Eukaryota</taxon>
        <taxon>Fungi</taxon>
        <taxon>Dikarya</taxon>
        <taxon>Basidiomycota</taxon>
        <taxon>Agaricomycotina</taxon>
        <taxon>Agaricomycetes</taxon>
        <taxon>Agaricomycetidae</taxon>
        <taxon>Agaricales</taxon>
        <taxon>Marasmiineae</taxon>
        <taxon>Marasmiaceae</taxon>
        <taxon>Paramarasmius</taxon>
    </lineage>
</organism>
<dbReference type="EMBL" id="JAYKXP010000002">
    <property type="protein sequence ID" value="KAK7060814.1"/>
    <property type="molecule type" value="Genomic_DNA"/>
</dbReference>
<feature type="region of interest" description="Disordered" evidence="1">
    <location>
        <begin position="63"/>
        <end position="85"/>
    </location>
</feature>
<dbReference type="Proteomes" id="UP001383192">
    <property type="component" value="Unassembled WGS sequence"/>
</dbReference>
<feature type="compositionally biased region" description="Basic residues" evidence="1">
    <location>
        <begin position="64"/>
        <end position="76"/>
    </location>
</feature>
<evidence type="ECO:0000313" key="2">
    <source>
        <dbReference type="EMBL" id="KAK7060814.1"/>
    </source>
</evidence>
<keyword evidence="3" id="KW-1185">Reference proteome</keyword>
<sequence length="315" mass="34826">MSSPQTKSSDFAHLFELFDQLASRRARSQGSTSMAIEDLHSVPVPQDLEPVFRNLVTLVDARNRSRRDKPTARGRRNTVSTTTALLDSDDDDDGVIEFPVGGKQYPFTFKMMLHKLYELEEWGKKVKDVLAKSQNDFRSLDELRESGPSGTTNKVEPTGPVKGEVRVRFGLGMDVSSTKKTGAVKGRPRSHTVAGTGGRVREAGTPTNLRPTVAQDDTPQVKADARPVKKRCIGRRKSTAGAGSGDQADWFYDAIIASSGEFEGRDAPRNFEHSERSCGRQEDGRPVVVRRRFHSVAADSPWHVESRAGDDKIEE</sequence>
<dbReference type="AlphaFoldDB" id="A0AAW0EA38"/>
<feature type="region of interest" description="Disordered" evidence="1">
    <location>
        <begin position="262"/>
        <end position="286"/>
    </location>
</feature>
<proteinExistence type="predicted"/>
<feature type="region of interest" description="Disordered" evidence="1">
    <location>
        <begin position="140"/>
        <end position="160"/>
    </location>
</feature>
<feature type="compositionally biased region" description="Basic and acidic residues" evidence="1">
    <location>
        <begin position="262"/>
        <end position="285"/>
    </location>
</feature>
<evidence type="ECO:0008006" key="4">
    <source>
        <dbReference type="Google" id="ProtNLM"/>
    </source>
</evidence>
<name>A0AAW0EA38_9AGAR</name>
<feature type="region of interest" description="Disordered" evidence="1">
    <location>
        <begin position="178"/>
        <end position="229"/>
    </location>
</feature>
<comment type="caution">
    <text evidence="2">The sequence shown here is derived from an EMBL/GenBank/DDBJ whole genome shotgun (WGS) entry which is preliminary data.</text>
</comment>